<name>A0A6H2A1W3_9ZZZZ</name>
<reference evidence="1" key="1">
    <citation type="submission" date="2020-03" db="EMBL/GenBank/DDBJ databases">
        <title>The deep terrestrial virosphere.</title>
        <authorList>
            <person name="Holmfeldt K."/>
            <person name="Nilsson E."/>
            <person name="Simone D."/>
            <person name="Lopez-Fernandez M."/>
            <person name="Wu X."/>
            <person name="de Brujin I."/>
            <person name="Lundin D."/>
            <person name="Andersson A."/>
            <person name="Bertilsson S."/>
            <person name="Dopson M."/>
        </authorList>
    </citation>
    <scope>NUCLEOTIDE SEQUENCE</scope>
    <source>
        <strain evidence="2">MM415A04168</strain>
        <strain evidence="1">TM448A04443</strain>
    </source>
</reference>
<evidence type="ECO:0000313" key="1">
    <source>
        <dbReference type="EMBL" id="QJA54186.1"/>
    </source>
</evidence>
<protein>
    <submittedName>
        <fullName evidence="1">Uncharacterized protein</fullName>
    </submittedName>
</protein>
<evidence type="ECO:0000313" key="2">
    <source>
        <dbReference type="EMBL" id="QJA69912.1"/>
    </source>
</evidence>
<dbReference type="EMBL" id="MT144484">
    <property type="protein sequence ID" value="QJA54186.1"/>
    <property type="molecule type" value="Genomic_DNA"/>
</dbReference>
<dbReference type="AlphaFoldDB" id="A0A6H2A1W3"/>
<accession>A0A6H2A1W3</accession>
<dbReference type="EMBL" id="MT141747">
    <property type="protein sequence ID" value="QJA69912.1"/>
    <property type="molecule type" value="Genomic_DNA"/>
</dbReference>
<proteinExistence type="predicted"/>
<gene>
    <name evidence="2" type="ORF">MM415A04168_0005</name>
    <name evidence="1" type="ORF">TM448A04443_0005</name>
</gene>
<organism evidence="1">
    <name type="scientific">viral metagenome</name>
    <dbReference type="NCBI Taxonomy" id="1070528"/>
    <lineage>
        <taxon>unclassified sequences</taxon>
        <taxon>metagenomes</taxon>
        <taxon>organismal metagenomes</taxon>
    </lineage>
</organism>
<sequence length="109" mass="11791">MIVKAKIGKTGQDTSVEYEFGKDLEESVGIFGEAVVHAKFIAAAKVDLQSALRRCIESGTDPSTFVETWIPGTRGPSVAKDPMAMALKGISNMTDEEKMVLIEKLRAAM</sequence>